<dbReference type="PROSITE" id="PS50146">
    <property type="entry name" value="DAGK"/>
    <property type="match status" value="1"/>
</dbReference>
<dbReference type="NCBIfam" id="TIGR00147">
    <property type="entry name" value="YegS/Rv2252/BmrU family lipid kinase"/>
    <property type="match status" value="1"/>
</dbReference>
<evidence type="ECO:0000256" key="11">
    <source>
        <dbReference type="ARBA" id="ARBA00023264"/>
    </source>
</evidence>
<evidence type="ECO:0000256" key="6">
    <source>
        <dbReference type="ARBA" id="ARBA00022777"/>
    </source>
</evidence>
<dbReference type="OrthoDB" id="142078at2"/>
<dbReference type="Proteomes" id="UP000298050">
    <property type="component" value="Unassembled WGS sequence"/>
</dbReference>
<dbReference type="InterPro" id="IPR045540">
    <property type="entry name" value="YegS/DAGK_C"/>
</dbReference>
<evidence type="ECO:0000256" key="2">
    <source>
        <dbReference type="ARBA" id="ARBA00022516"/>
    </source>
</evidence>
<dbReference type="InterPro" id="IPR001206">
    <property type="entry name" value="Diacylglycerol_kinase_cat_dom"/>
</dbReference>
<dbReference type="SMART" id="SM00046">
    <property type="entry name" value="DAGKc"/>
    <property type="match status" value="1"/>
</dbReference>
<sequence length="323" mass="34302">MSAACGARNPVKLTLILKGNITRRGHFEKSLATLRNALPGAYISLLETRRAGQAVELAARACVESDYLIAVGGDGTVNEVVNGCLRAQEQSPAITLPALGILAYGSANDLARSLGLRGEVGELIHLLLSQSTARIDAGRLYYTDADGTQAQRYFLNAADIGVGARTVEYLNRRPRLLGSNLHYLRSVLSTLATYRPQEVHAVSDHGLDWCGKSLAVVAANGRYLGSGLCVAPGARLDDGLLAITLVGEADAADFLRNLGYLRRGELLNHPAAHYHHAARLEIEHGGQPVPVEVDGEFLGHTPACVEVIPAAVEILHPGLEASA</sequence>
<protein>
    <submittedName>
        <fullName evidence="13">YegS/Rv2252/BmrU family lipid kinase</fullName>
    </submittedName>
</protein>
<evidence type="ECO:0000256" key="7">
    <source>
        <dbReference type="ARBA" id="ARBA00022840"/>
    </source>
</evidence>
<keyword evidence="14" id="KW-1185">Reference proteome</keyword>
<dbReference type="SUPFAM" id="SSF111331">
    <property type="entry name" value="NAD kinase/diacylglycerol kinase-like"/>
    <property type="match status" value="1"/>
</dbReference>
<accession>A0A4Z0LX29</accession>
<gene>
    <name evidence="13" type="ORF">E4634_17145</name>
</gene>
<dbReference type="Pfam" id="PF19279">
    <property type="entry name" value="YegS_C"/>
    <property type="match status" value="1"/>
</dbReference>
<comment type="cofactor">
    <cofactor evidence="1">
        <name>Mg(2+)</name>
        <dbReference type="ChEBI" id="CHEBI:18420"/>
    </cofactor>
</comment>
<name>A0A4Z0LX29_9GAMM</name>
<keyword evidence="2" id="KW-0444">Lipid biosynthesis</keyword>
<dbReference type="InterPro" id="IPR005218">
    <property type="entry name" value="Diacylglycerol/lipid_kinase"/>
</dbReference>
<evidence type="ECO:0000256" key="10">
    <source>
        <dbReference type="ARBA" id="ARBA00023209"/>
    </source>
</evidence>
<dbReference type="GO" id="GO:0008654">
    <property type="term" value="P:phospholipid biosynthetic process"/>
    <property type="evidence" value="ECO:0007669"/>
    <property type="project" value="UniProtKB-KW"/>
</dbReference>
<dbReference type="AlphaFoldDB" id="A0A4Z0LX29"/>
<dbReference type="InterPro" id="IPR016064">
    <property type="entry name" value="NAD/diacylglycerol_kinase_sf"/>
</dbReference>
<evidence type="ECO:0000256" key="4">
    <source>
        <dbReference type="ARBA" id="ARBA00022723"/>
    </source>
</evidence>
<dbReference type="GO" id="GO:0016301">
    <property type="term" value="F:kinase activity"/>
    <property type="evidence" value="ECO:0007669"/>
    <property type="project" value="UniProtKB-KW"/>
</dbReference>
<evidence type="ECO:0000313" key="14">
    <source>
        <dbReference type="Proteomes" id="UP000298050"/>
    </source>
</evidence>
<keyword evidence="11" id="KW-1208">Phospholipid metabolism</keyword>
<dbReference type="Gene3D" id="3.40.50.10330">
    <property type="entry name" value="Probable inorganic polyphosphate/atp-NAD kinase, domain 1"/>
    <property type="match status" value="1"/>
</dbReference>
<dbReference type="PANTHER" id="PTHR12358">
    <property type="entry name" value="SPHINGOSINE KINASE"/>
    <property type="match status" value="1"/>
</dbReference>
<reference evidence="13 14" key="1">
    <citation type="submission" date="2019-04" db="EMBL/GenBank/DDBJ databases">
        <title>Taxonomy of novel Haliea sp. from mangrove soil of West Coast of India.</title>
        <authorList>
            <person name="Verma A."/>
            <person name="Kumar P."/>
            <person name="Krishnamurthi S."/>
        </authorList>
    </citation>
    <scope>NUCLEOTIDE SEQUENCE [LARGE SCALE GENOMIC DNA]</scope>
    <source>
        <strain evidence="13 14">SAOS-164</strain>
    </source>
</reference>
<evidence type="ECO:0000256" key="1">
    <source>
        <dbReference type="ARBA" id="ARBA00001946"/>
    </source>
</evidence>
<dbReference type="EMBL" id="SRLE01000012">
    <property type="protein sequence ID" value="TGD71839.1"/>
    <property type="molecule type" value="Genomic_DNA"/>
</dbReference>
<dbReference type="Gene3D" id="2.60.200.40">
    <property type="match status" value="1"/>
</dbReference>
<keyword evidence="10" id="KW-0594">Phospholipid biosynthesis</keyword>
<evidence type="ECO:0000256" key="9">
    <source>
        <dbReference type="ARBA" id="ARBA00023098"/>
    </source>
</evidence>
<feature type="domain" description="DAGKc" evidence="12">
    <location>
        <begin position="8"/>
        <end position="144"/>
    </location>
</feature>
<dbReference type="PANTHER" id="PTHR12358:SF106">
    <property type="entry name" value="LIPID KINASE YEGS"/>
    <property type="match status" value="1"/>
</dbReference>
<dbReference type="Pfam" id="PF00781">
    <property type="entry name" value="DAGK_cat"/>
    <property type="match status" value="1"/>
</dbReference>
<dbReference type="GO" id="GO:0005886">
    <property type="term" value="C:plasma membrane"/>
    <property type="evidence" value="ECO:0007669"/>
    <property type="project" value="TreeGrafter"/>
</dbReference>
<dbReference type="GO" id="GO:0046872">
    <property type="term" value="F:metal ion binding"/>
    <property type="evidence" value="ECO:0007669"/>
    <property type="project" value="UniProtKB-KW"/>
</dbReference>
<comment type="caution">
    <text evidence="13">The sequence shown here is derived from an EMBL/GenBank/DDBJ whole genome shotgun (WGS) entry which is preliminary data.</text>
</comment>
<organism evidence="13 14">
    <name type="scientific">Mangrovimicrobium sediminis</name>
    <dbReference type="NCBI Taxonomy" id="2562682"/>
    <lineage>
        <taxon>Bacteria</taxon>
        <taxon>Pseudomonadati</taxon>
        <taxon>Pseudomonadota</taxon>
        <taxon>Gammaproteobacteria</taxon>
        <taxon>Cellvibrionales</taxon>
        <taxon>Halieaceae</taxon>
        <taxon>Mangrovimicrobium</taxon>
    </lineage>
</organism>
<dbReference type="GO" id="GO:0005524">
    <property type="term" value="F:ATP binding"/>
    <property type="evidence" value="ECO:0007669"/>
    <property type="project" value="UniProtKB-KW"/>
</dbReference>
<proteinExistence type="predicted"/>
<dbReference type="InterPro" id="IPR017438">
    <property type="entry name" value="ATP-NAD_kinase_N"/>
</dbReference>
<keyword evidence="6 13" id="KW-0418">Kinase</keyword>
<keyword evidence="5" id="KW-0547">Nucleotide-binding</keyword>
<evidence type="ECO:0000256" key="3">
    <source>
        <dbReference type="ARBA" id="ARBA00022679"/>
    </source>
</evidence>
<evidence type="ECO:0000313" key="13">
    <source>
        <dbReference type="EMBL" id="TGD71839.1"/>
    </source>
</evidence>
<keyword evidence="3" id="KW-0808">Transferase</keyword>
<evidence type="ECO:0000256" key="8">
    <source>
        <dbReference type="ARBA" id="ARBA00022842"/>
    </source>
</evidence>
<keyword evidence="4" id="KW-0479">Metal-binding</keyword>
<keyword evidence="7" id="KW-0067">ATP-binding</keyword>
<evidence type="ECO:0000259" key="12">
    <source>
        <dbReference type="PROSITE" id="PS50146"/>
    </source>
</evidence>
<keyword evidence="9" id="KW-0443">Lipid metabolism</keyword>
<evidence type="ECO:0000256" key="5">
    <source>
        <dbReference type="ARBA" id="ARBA00022741"/>
    </source>
</evidence>
<dbReference type="InterPro" id="IPR050187">
    <property type="entry name" value="Lipid_Phosphate_FormReg"/>
</dbReference>
<keyword evidence="8" id="KW-0460">Magnesium</keyword>